<accession>A0A5R9KT50</accession>
<evidence type="ECO:0000256" key="1">
    <source>
        <dbReference type="SAM" id="Phobius"/>
    </source>
</evidence>
<keyword evidence="3" id="KW-1185">Reference proteome</keyword>
<organism evidence="2 3">
    <name type="scientific">Dyadobacter luticola</name>
    <dbReference type="NCBI Taxonomy" id="1979387"/>
    <lineage>
        <taxon>Bacteria</taxon>
        <taxon>Pseudomonadati</taxon>
        <taxon>Bacteroidota</taxon>
        <taxon>Cytophagia</taxon>
        <taxon>Cytophagales</taxon>
        <taxon>Spirosomataceae</taxon>
        <taxon>Dyadobacter</taxon>
    </lineage>
</organism>
<dbReference type="InterPro" id="IPR043741">
    <property type="entry name" value="DUF5686"/>
</dbReference>
<gene>
    <name evidence="2" type="ORF">FEN17_22210</name>
</gene>
<dbReference type="AlphaFoldDB" id="A0A5R9KT50"/>
<dbReference type="RefSeq" id="WP_138367574.1">
    <property type="nucleotide sequence ID" value="NZ_VCEJ01000005.1"/>
</dbReference>
<evidence type="ECO:0000313" key="2">
    <source>
        <dbReference type="EMBL" id="TLU99284.1"/>
    </source>
</evidence>
<dbReference type="OrthoDB" id="983143at2"/>
<keyword evidence="1" id="KW-0472">Membrane</keyword>
<protein>
    <submittedName>
        <fullName evidence="2">Carboxypeptidase-like regulatory domain-containing protein</fullName>
    </submittedName>
</protein>
<keyword evidence="2" id="KW-0378">Hydrolase</keyword>
<keyword evidence="2" id="KW-0121">Carboxypeptidase</keyword>
<dbReference type="InterPro" id="IPR008969">
    <property type="entry name" value="CarboxyPept-like_regulatory"/>
</dbReference>
<name>A0A5R9KT50_9BACT</name>
<dbReference type="Gene3D" id="2.60.40.1120">
    <property type="entry name" value="Carboxypeptidase-like, regulatory domain"/>
    <property type="match status" value="1"/>
</dbReference>
<keyword evidence="1" id="KW-1133">Transmembrane helix</keyword>
<dbReference type="SUPFAM" id="SSF49464">
    <property type="entry name" value="Carboxypeptidase regulatory domain-like"/>
    <property type="match status" value="1"/>
</dbReference>
<sequence>MRKRNEEKFIWKLPLKKSGESLIRLYILLFAFIWSVTASAQTTYIIKGRVTDASTGDPIPFANIGIPATTFGTTTNFDGFYQLSFSPPADSIQVTYVGYDGRSKKIAPDQAEQNIDIQLTPGTTQLREVKIFAGENPAWAILRKIVARKDLNNPENLNAYEYESYNKIQIDIDNLSEKVRNRKAIKKMTHVVDKYDAVKGEDGETIIPIFISESVSNVYFRQDPKKKKEVINKTKISGVGLTDGSLVSQVIGSSFQQYNFYNNWLNILSKDFASPISASWKLYYDFFLADSAFNGVNYDYHIDFEPRQKQDLAFTGSFWVDGTTFALTQIDVSVDRKANLNFIEKLKIQQSYELFEDDKTWVPLKTRVLIDVDEPTPQTAGMLLKFYSSNSKFKLNAPYDNKFYDAAIELKEDYKDSDSTFWIKSRPESLSPTEKLTFELIDSLKVLPVVKTYTEILNVFVNGYKKIDKWNIDIGPYLYLYANNKVEGNRFRLGFRTDPGFSRKWIFSGYGAYGTRDRAFKYGAGMDYIIDRKPWTIAGVSYSKDLERLGVTAETIGPSTIFGAFSRFGAFRRPYWQEDISAYIKREVVKGFTGSVQIRHRTFRPLFPFSYRTIPEAGNESPTKSAFDITEINLETRLANKETFLQNDNERISMGNGNSPIFTLRYTLGIRNLFGGDFNYNKFSFNIRHSFRAGVIGRTYYNLTLGYIPSTLPYPLLYTPLGNESLFYVDNAYNLMRYFEFISDRYIALRMEHNFEGLLLNRIPAIKKLKLRMLATGRVFYGSTSDANVSLTTTTDESGNEIQTFSKLKDRPYVELGYGIDNIFKSGRIDFIHRLTYLKNPNVTPFAVKISFWFNL</sequence>
<dbReference type="GO" id="GO:0004180">
    <property type="term" value="F:carboxypeptidase activity"/>
    <property type="evidence" value="ECO:0007669"/>
    <property type="project" value="UniProtKB-KW"/>
</dbReference>
<proteinExistence type="predicted"/>
<evidence type="ECO:0000313" key="3">
    <source>
        <dbReference type="Proteomes" id="UP000306402"/>
    </source>
</evidence>
<keyword evidence="1" id="KW-0812">Transmembrane</keyword>
<dbReference type="EMBL" id="VCEJ01000005">
    <property type="protein sequence ID" value="TLU99284.1"/>
    <property type="molecule type" value="Genomic_DNA"/>
</dbReference>
<keyword evidence="2" id="KW-0645">Protease</keyword>
<comment type="caution">
    <text evidence="2">The sequence shown here is derived from an EMBL/GenBank/DDBJ whole genome shotgun (WGS) entry which is preliminary data.</text>
</comment>
<dbReference type="Pfam" id="PF18939">
    <property type="entry name" value="DUF5686"/>
    <property type="match status" value="1"/>
</dbReference>
<feature type="transmembrane region" description="Helical" evidence="1">
    <location>
        <begin position="21"/>
        <end position="40"/>
    </location>
</feature>
<dbReference type="Pfam" id="PF13715">
    <property type="entry name" value="CarbopepD_reg_2"/>
    <property type="match status" value="1"/>
</dbReference>
<reference evidence="2 3" key="1">
    <citation type="submission" date="2019-05" db="EMBL/GenBank/DDBJ databases">
        <authorList>
            <person name="Qu J.-H."/>
        </authorList>
    </citation>
    <scope>NUCLEOTIDE SEQUENCE [LARGE SCALE GENOMIC DNA]</scope>
    <source>
        <strain evidence="2 3">T17</strain>
    </source>
</reference>
<dbReference type="Proteomes" id="UP000306402">
    <property type="component" value="Unassembled WGS sequence"/>
</dbReference>